<dbReference type="EMBL" id="CP006943">
    <property type="protein sequence ID" value="AHG74892.1"/>
    <property type="molecule type" value="Genomic_DNA"/>
</dbReference>
<name>W0Q9B8_9PAST</name>
<dbReference type="STRING" id="1433287.X808_3650"/>
<dbReference type="Proteomes" id="UP000066995">
    <property type="component" value="Chromosome"/>
</dbReference>
<dbReference type="Pfam" id="PF10084">
    <property type="entry name" value="DUF2322"/>
    <property type="match status" value="1"/>
</dbReference>
<dbReference type="AlphaFoldDB" id="W0Q9B8"/>
<reference evidence="1 2" key="1">
    <citation type="submission" date="2013-12" db="EMBL/GenBank/DDBJ databases">
        <title>Annotation of the Mannheimia varigena USDA-ARS-USMARC-1296 complete genome.</title>
        <authorList>
            <person name="Harhay G.P."/>
            <person name="Clawson M.L."/>
            <person name="Murray R.W."/>
            <person name="Lubbers B.V."/>
            <person name="Heaton M.P."/>
            <person name="Chitko-Mckown C.G."/>
            <person name="Harhay D.M."/>
            <person name="Smith T.P.L."/>
        </authorList>
    </citation>
    <scope>NUCLEOTIDE SEQUENCE [LARGE SCALE GENOMIC DNA]</scope>
    <source>
        <strain evidence="1 2">USDA-ARS-USMARC-1296</strain>
    </source>
</reference>
<dbReference type="InterPro" id="IPR016755">
    <property type="entry name" value="UCP019302"/>
</dbReference>
<dbReference type="KEGG" id="mvi:X808_3650"/>
<sequence length="114" mass="12834">MSALFIRENKMQFKDYLATFPAIDHLSGLDVINSGEVMQHIPAIEGKLGSLRLYYALYEKFDGKLDATVAKQGIEWFAEHVEDAKANVGKHPNIDLLFKVIDNDLSLDLVPVEK</sequence>
<dbReference type="PATRIC" id="fig|1433287.3.peg.365"/>
<evidence type="ECO:0000313" key="1">
    <source>
        <dbReference type="EMBL" id="AHG74892.1"/>
    </source>
</evidence>
<evidence type="ECO:0000313" key="2">
    <source>
        <dbReference type="Proteomes" id="UP000066995"/>
    </source>
</evidence>
<accession>W0Q9B8</accession>
<dbReference type="eggNOG" id="COG4390">
    <property type="taxonomic scope" value="Bacteria"/>
</dbReference>
<proteinExistence type="predicted"/>
<gene>
    <name evidence="1" type="ORF">X808_3650</name>
</gene>
<protein>
    <submittedName>
        <fullName evidence="1">UDP-N-acetylenolpyruvoylglucosamine reductase</fullName>
    </submittedName>
</protein>
<organism evidence="1 2">
    <name type="scientific">Mannheimia varigena USDA-ARS-USMARC-1296</name>
    <dbReference type="NCBI Taxonomy" id="1433287"/>
    <lineage>
        <taxon>Bacteria</taxon>
        <taxon>Pseudomonadati</taxon>
        <taxon>Pseudomonadota</taxon>
        <taxon>Gammaproteobacteria</taxon>
        <taxon>Pasteurellales</taxon>
        <taxon>Pasteurellaceae</taxon>
        <taxon>Mannheimia</taxon>
    </lineage>
</organism>
<dbReference type="HOGENOM" id="CLU_152519_0_0_6"/>
<dbReference type="PIRSF" id="PIRSF019302">
    <property type="entry name" value="UCP019302"/>
    <property type="match status" value="1"/>
</dbReference>
<keyword evidence="2" id="KW-1185">Reference proteome</keyword>